<evidence type="ECO:0000259" key="7">
    <source>
        <dbReference type="Pfam" id="PF06271"/>
    </source>
</evidence>
<evidence type="ECO:0000256" key="4">
    <source>
        <dbReference type="ARBA" id="ARBA00022989"/>
    </source>
</evidence>
<dbReference type="InterPro" id="IPR010432">
    <property type="entry name" value="RDD"/>
</dbReference>
<reference evidence="8 9" key="1">
    <citation type="submission" date="2016-10" db="EMBL/GenBank/DDBJ databases">
        <authorList>
            <person name="de Groot N.N."/>
        </authorList>
    </citation>
    <scope>NUCLEOTIDE SEQUENCE [LARGE SCALE GENOMIC DNA]</scope>
    <source>
        <strain evidence="8 9">CGMCC 1.10449</strain>
    </source>
</reference>
<dbReference type="Proteomes" id="UP000199444">
    <property type="component" value="Unassembled WGS sequence"/>
</dbReference>
<keyword evidence="4 6" id="KW-1133">Transmembrane helix</keyword>
<feature type="domain" description="RDD" evidence="7">
    <location>
        <begin position="6"/>
        <end position="137"/>
    </location>
</feature>
<organism evidence="8 9">
    <name type="scientific">Virgibacillus salinus</name>
    <dbReference type="NCBI Taxonomy" id="553311"/>
    <lineage>
        <taxon>Bacteria</taxon>
        <taxon>Bacillati</taxon>
        <taxon>Bacillota</taxon>
        <taxon>Bacilli</taxon>
        <taxon>Bacillales</taxon>
        <taxon>Bacillaceae</taxon>
        <taxon>Virgibacillus</taxon>
    </lineage>
</organism>
<dbReference type="PANTHER" id="PTHR36115:SF9">
    <property type="entry name" value="LMO1584 PROTEIN"/>
    <property type="match status" value="1"/>
</dbReference>
<feature type="transmembrane region" description="Helical" evidence="6">
    <location>
        <begin position="106"/>
        <end position="125"/>
    </location>
</feature>
<dbReference type="PANTHER" id="PTHR36115">
    <property type="entry name" value="PROLINE-RICH ANTIGEN HOMOLOG-RELATED"/>
    <property type="match status" value="1"/>
</dbReference>
<evidence type="ECO:0000256" key="3">
    <source>
        <dbReference type="ARBA" id="ARBA00022692"/>
    </source>
</evidence>
<name>A0A1H1E042_9BACI</name>
<accession>A0A1H1E042</accession>
<sequence length="145" mass="16354">MEKYKPAGFWIRFLANIIDGILIYIIGAIIAILINDERFFSSPGNEANTWYSSPSEDISNLIYVVVFIIVFTASKYKGSPGKLACRIQVLNVEMTQISMLKSIGRFFAYFLSALPLGIGFLMAGWNEEKKGLHDIICSTRVVYRI</sequence>
<dbReference type="GO" id="GO:0005886">
    <property type="term" value="C:plasma membrane"/>
    <property type="evidence" value="ECO:0007669"/>
    <property type="project" value="UniProtKB-SubCell"/>
</dbReference>
<comment type="subcellular location">
    <subcellularLocation>
        <location evidence="1">Cell membrane</location>
        <topology evidence="1">Multi-pass membrane protein</topology>
    </subcellularLocation>
</comment>
<keyword evidence="5 6" id="KW-0472">Membrane</keyword>
<feature type="transmembrane region" description="Helical" evidence="6">
    <location>
        <begin position="58"/>
        <end position="76"/>
    </location>
</feature>
<protein>
    <submittedName>
        <fullName evidence="8">Uncharacterized membrane protein YckC, RDD family</fullName>
    </submittedName>
</protein>
<keyword evidence="2" id="KW-1003">Cell membrane</keyword>
<dbReference type="InterPro" id="IPR051791">
    <property type="entry name" value="Pra-immunoreactive"/>
</dbReference>
<evidence type="ECO:0000313" key="8">
    <source>
        <dbReference type="EMBL" id="SDQ82087.1"/>
    </source>
</evidence>
<evidence type="ECO:0000256" key="2">
    <source>
        <dbReference type="ARBA" id="ARBA00022475"/>
    </source>
</evidence>
<keyword evidence="3 6" id="KW-0812">Transmembrane</keyword>
<dbReference type="EMBL" id="FNKD01000003">
    <property type="protein sequence ID" value="SDQ82087.1"/>
    <property type="molecule type" value="Genomic_DNA"/>
</dbReference>
<dbReference type="AlphaFoldDB" id="A0A1H1E042"/>
<gene>
    <name evidence="8" type="ORF">SAMN05216231_2660</name>
</gene>
<dbReference type="STRING" id="553311.SAMN05216231_2660"/>
<dbReference type="RefSeq" id="WP_092493464.1">
    <property type="nucleotide sequence ID" value="NZ_FNKD01000003.1"/>
</dbReference>
<evidence type="ECO:0000256" key="6">
    <source>
        <dbReference type="SAM" id="Phobius"/>
    </source>
</evidence>
<evidence type="ECO:0000313" key="9">
    <source>
        <dbReference type="Proteomes" id="UP000199444"/>
    </source>
</evidence>
<dbReference type="Pfam" id="PF06271">
    <property type="entry name" value="RDD"/>
    <property type="match status" value="1"/>
</dbReference>
<evidence type="ECO:0000256" key="1">
    <source>
        <dbReference type="ARBA" id="ARBA00004651"/>
    </source>
</evidence>
<keyword evidence="9" id="KW-1185">Reference proteome</keyword>
<evidence type="ECO:0000256" key="5">
    <source>
        <dbReference type="ARBA" id="ARBA00023136"/>
    </source>
</evidence>
<proteinExistence type="predicted"/>
<feature type="transmembrane region" description="Helical" evidence="6">
    <location>
        <begin position="9"/>
        <end position="34"/>
    </location>
</feature>